<dbReference type="SUPFAM" id="SSF53067">
    <property type="entry name" value="Actin-like ATPase domain"/>
    <property type="match status" value="2"/>
</dbReference>
<accession>A0A2K4FCU3</accession>
<dbReference type="Gene3D" id="3.30.420.40">
    <property type="match status" value="2"/>
</dbReference>
<comment type="caution">
    <text evidence="2">The sequence shown here is derived from an EMBL/GenBank/DDBJ whole genome shotgun (WGS) entry which is preliminary data.</text>
</comment>
<name>A0A2K4FCU3_9STAP</name>
<proteinExistence type="predicted"/>
<dbReference type="GO" id="GO:0016740">
    <property type="term" value="F:transferase activity"/>
    <property type="evidence" value="ECO:0007669"/>
    <property type="project" value="UniProtKB-KW"/>
</dbReference>
<dbReference type="EMBL" id="PPPX01000004">
    <property type="protein sequence ID" value="POA09103.1"/>
    <property type="molecule type" value="Genomic_DNA"/>
</dbReference>
<dbReference type="PANTHER" id="PTHR11735:SF11">
    <property type="entry name" value="TRNA THREONYLCARBAMOYLADENOSINE BIOSYNTHESIS PROTEIN TSAB"/>
    <property type="match status" value="1"/>
</dbReference>
<organism evidence="2 3">
    <name type="scientific">Staphylococcus argensis</name>
    <dbReference type="NCBI Taxonomy" id="1607738"/>
    <lineage>
        <taxon>Bacteria</taxon>
        <taxon>Bacillati</taxon>
        <taxon>Bacillota</taxon>
        <taxon>Bacilli</taxon>
        <taxon>Bacillales</taxon>
        <taxon>Staphylococcaceae</taxon>
        <taxon>Staphylococcus</taxon>
    </lineage>
</organism>
<dbReference type="OrthoDB" id="9784166at2"/>
<reference evidence="2 3" key="1">
    <citation type="submission" date="2017-08" db="EMBL/GenBank/DDBJ databases">
        <title>Draft genome sequences of 64 type strains of genus Staph aureus.</title>
        <authorList>
            <person name="Cole K."/>
            <person name="Golubchik T."/>
            <person name="Russell J."/>
            <person name="Foster D."/>
            <person name="Llewelyn M."/>
            <person name="Wilson D."/>
            <person name="Crook D."/>
            <person name="Paul J."/>
        </authorList>
    </citation>
    <scope>NUCLEOTIDE SEQUENCE [LARGE SCALE GENOMIC DNA]</scope>
    <source>
        <strain evidence="2 3">DSM 29875</strain>
    </source>
</reference>
<dbReference type="AlphaFoldDB" id="A0A2K4FCU3"/>
<feature type="domain" description="Gcp-like" evidence="1">
    <location>
        <begin position="32"/>
        <end position="153"/>
    </location>
</feature>
<evidence type="ECO:0000259" key="1">
    <source>
        <dbReference type="Pfam" id="PF00814"/>
    </source>
</evidence>
<evidence type="ECO:0000313" key="3">
    <source>
        <dbReference type="Proteomes" id="UP000242712"/>
    </source>
</evidence>
<dbReference type="InterPro" id="IPR022496">
    <property type="entry name" value="T6A_TsaB"/>
</dbReference>
<dbReference type="GO" id="GO:0002949">
    <property type="term" value="P:tRNA threonylcarbamoyladenosine modification"/>
    <property type="evidence" value="ECO:0007669"/>
    <property type="project" value="InterPro"/>
</dbReference>
<evidence type="ECO:0000313" key="2">
    <source>
        <dbReference type="EMBL" id="POA09103.1"/>
    </source>
</evidence>
<sequence length="221" mass="24667">MNYLLIDTSNQPLSVALVKDDKVEAEINSNEKRNHSAQLMPAVEKLFESASFTKNEVDAVVVAQGPGSYTGLRIGVTVAKTLAYSLDAQLYGVSSLKALAATINSKCKDDIVPIFDARREAVYAGVYRYEQDELVEIMPEQYITIQDLLAYLEERGAHPLFVGQDAEKLRDHLQGTVEAQLPRAKVMTRLITSPVDITTFTPNYLKLSEAERNWQNQQNKS</sequence>
<dbReference type="PANTHER" id="PTHR11735">
    <property type="entry name" value="TRNA N6-ADENOSINE THREONYLCARBAMOYLTRANSFERASE"/>
    <property type="match status" value="1"/>
</dbReference>
<dbReference type="InterPro" id="IPR000905">
    <property type="entry name" value="Gcp-like_dom"/>
</dbReference>
<protein>
    <submittedName>
        <fullName evidence="2">tRNA (Adenosine(37)-N6)-threonylcarbamoyltransferase complex dimerization subunit type 1 TsaB</fullName>
    </submittedName>
</protein>
<dbReference type="Proteomes" id="UP000242712">
    <property type="component" value="Unassembled WGS sequence"/>
</dbReference>
<dbReference type="CDD" id="cd24032">
    <property type="entry name" value="ASKHA_NBD_TsaB"/>
    <property type="match status" value="1"/>
</dbReference>
<keyword evidence="3" id="KW-1185">Reference proteome</keyword>
<dbReference type="NCBIfam" id="TIGR03725">
    <property type="entry name" value="T6A_YeaZ"/>
    <property type="match status" value="1"/>
</dbReference>
<dbReference type="GO" id="GO:0005829">
    <property type="term" value="C:cytosol"/>
    <property type="evidence" value="ECO:0007669"/>
    <property type="project" value="TreeGrafter"/>
</dbReference>
<keyword evidence="2" id="KW-0808">Transferase</keyword>
<dbReference type="Pfam" id="PF00814">
    <property type="entry name" value="TsaD"/>
    <property type="match status" value="1"/>
</dbReference>
<dbReference type="GeneID" id="98297958"/>
<dbReference type="RefSeq" id="WP_103371613.1">
    <property type="nucleotide sequence ID" value="NZ_CBCRVO010000004.1"/>
</dbReference>
<gene>
    <name evidence="2" type="primary">tsaB</name>
    <name evidence="2" type="ORF">CD039_06305</name>
</gene>
<dbReference type="InterPro" id="IPR043129">
    <property type="entry name" value="ATPase_NBD"/>
</dbReference>